<evidence type="ECO:0000256" key="6">
    <source>
        <dbReference type="RuleBase" id="RU363126"/>
    </source>
</evidence>
<protein>
    <recommendedName>
        <fullName evidence="6">Bestrophin homolog</fullName>
    </recommendedName>
</protein>
<comment type="caution">
    <text evidence="6">Lacks conserved residue(s) required for the propagation of feature annotation.</text>
</comment>
<keyword evidence="6" id="KW-0868">Chloride</keyword>
<evidence type="ECO:0000256" key="3">
    <source>
        <dbReference type="ARBA" id="ARBA00022989"/>
    </source>
</evidence>
<feature type="compositionally biased region" description="Acidic residues" evidence="7">
    <location>
        <begin position="559"/>
        <end position="570"/>
    </location>
</feature>
<feature type="transmembrane region" description="Helical" evidence="6">
    <location>
        <begin position="128"/>
        <end position="144"/>
    </location>
</feature>
<dbReference type="InterPro" id="IPR000615">
    <property type="entry name" value="Bestrophin"/>
</dbReference>
<evidence type="ECO:0000256" key="4">
    <source>
        <dbReference type="ARBA" id="ARBA00023136"/>
    </source>
</evidence>
<feature type="transmembrane region" description="Helical" evidence="6">
    <location>
        <begin position="36"/>
        <end position="54"/>
    </location>
</feature>
<dbReference type="PANTHER" id="PTHR10736">
    <property type="entry name" value="BESTROPHIN"/>
    <property type="match status" value="1"/>
</dbReference>
<dbReference type="InterPro" id="IPR021134">
    <property type="entry name" value="Bestrophin-like"/>
</dbReference>
<keyword evidence="6" id="KW-1003">Cell membrane</keyword>
<name>A0A0N4V1X8_ENTVE</name>
<feature type="transmembrane region" description="Helical" evidence="6">
    <location>
        <begin position="265"/>
        <end position="283"/>
    </location>
</feature>
<reference evidence="8 9" key="2">
    <citation type="submission" date="2018-10" db="EMBL/GenBank/DDBJ databases">
        <authorList>
            <consortium name="Pathogen Informatics"/>
        </authorList>
    </citation>
    <scope>NUCLEOTIDE SEQUENCE [LARGE SCALE GENOMIC DNA]</scope>
</reference>
<reference evidence="10" key="1">
    <citation type="submission" date="2017-02" db="UniProtKB">
        <authorList>
            <consortium name="WormBaseParasite"/>
        </authorList>
    </citation>
    <scope>IDENTIFICATION</scope>
</reference>
<feature type="transmembrane region" description="Helical" evidence="6">
    <location>
        <begin position="61"/>
        <end position="87"/>
    </location>
</feature>
<feature type="compositionally biased region" description="Low complexity" evidence="7">
    <location>
        <begin position="499"/>
        <end position="520"/>
    </location>
</feature>
<dbReference type="PANTHER" id="PTHR10736:SF0">
    <property type="entry name" value="BESTROPHIN HOMOLOG"/>
    <property type="match status" value="1"/>
</dbReference>
<dbReference type="AlphaFoldDB" id="A0A0N4V1X8"/>
<keyword evidence="6" id="KW-0406">Ion transport</keyword>
<dbReference type="EMBL" id="UXUI01007658">
    <property type="protein sequence ID" value="VDD88545.1"/>
    <property type="molecule type" value="Genomic_DNA"/>
</dbReference>
<evidence type="ECO:0000313" key="10">
    <source>
        <dbReference type="WBParaSite" id="EVEC_0000398001-mRNA-1"/>
    </source>
</evidence>
<evidence type="ECO:0000256" key="5">
    <source>
        <dbReference type="ARBA" id="ARBA00034769"/>
    </source>
</evidence>
<gene>
    <name evidence="8" type="ORF">EVEC_LOCUS3688</name>
</gene>
<accession>A0A0N4V1X8</accession>
<keyword evidence="3 6" id="KW-1133">Transmembrane helix</keyword>
<evidence type="ECO:0000256" key="7">
    <source>
        <dbReference type="SAM" id="MobiDB-lite"/>
    </source>
</evidence>
<keyword evidence="6" id="KW-0407">Ion channel</keyword>
<evidence type="ECO:0000256" key="1">
    <source>
        <dbReference type="ARBA" id="ARBA00004370"/>
    </source>
</evidence>
<keyword evidence="6" id="KW-0813">Transport</keyword>
<comment type="subcellular location">
    <subcellularLocation>
        <location evidence="6">Cell membrane</location>
        <topology evidence="6">Multi-pass membrane protein</topology>
    </subcellularLocation>
    <subcellularLocation>
        <location evidence="1">Membrane</location>
    </subcellularLocation>
</comment>
<dbReference type="Proteomes" id="UP000274131">
    <property type="component" value="Unassembled WGS sequence"/>
</dbReference>
<comment type="similarity">
    <text evidence="5 6">Belongs to the anion channel-forming bestrophin (TC 1.A.46) family. Calcium-sensitive chloride channel subfamily.</text>
</comment>
<keyword evidence="4 6" id="KW-0472">Membrane</keyword>
<feature type="transmembrane region" description="Helical" evidence="6">
    <location>
        <begin position="231"/>
        <end position="253"/>
    </location>
</feature>
<keyword evidence="2 6" id="KW-0812">Transmembrane</keyword>
<dbReference type="GO" id="GO:0005886">
    <property type="term" value="C:plasma membrane"/>
    <property type="evidence" value="ECO:0007669"/>
    <property type="project" value="UniProtKB-SubCell"/>
</dbReference>
<dbReference type="Pfam" id="PF01062">
    <property type="entry name" value="Bestrophin"/>
    <property type="match status" value="1"/>
</dbReference>
<dbReference type="WBParaSite" id="EVEC_0000398001-mRNA-1">
    <property type="protein sequence ID" value="EVEC_0000398001-mRNA-1"/>
    <property type="gene ID" value="EVEC_0000398001"/>
</dbReference>
<dbReference type="GO" id="GO:0005254">
    <property type="term" value="F:chloride channel activity"/>
    <property type="evidence" value="ECO:0007669"/>
    <property type="project" value="UniProtKB-KW"/>
</dbReference>
<evidence type="ECO:0000256" key="2">
    <source>
        <dbReference type="ARBA" id="ARBA00022692"/>
    </source>
</evidence>
<keyword evidence="9" id="KW-1185">Reference proteome</keyword>
<dbReference type="GO" id="GO:0034707">
    <property type="term" value="C:chloride channel complex"/>
    <property type="evidence" value="ECO:0007669"/>
    <property type="project" value="UniProtKB-KW"/>
</dbReference>
<comment type="function">
    <text evidence="6">Forms chloride channels.</text>
</comment>
<sequence>MTVMYSALVAKSSNFGFIRTLLIWKGSVWKLIHLEMLIWSFFFVLFTLVYRFVLTEEQQRFFEAVCIFCHLNVDLIPFEFILGYYIALVISRWASFWISLGFIDSVGFSAATYLRYGDPIRAQIYRRNIIRLVCLYQIMVYRAISPGVRKMYPTFQSLVEAGYINENEVDQFADNKFWMPIKWSMFLVRDARKEGLIENDFGVQHLYQQIAAFRSQVIKLWLDDWVPIPLAYSQIALLSIRIYFLILIFSRQFWNTTRTATHARIDIYVQILTLIQFILYVGWCKIGETLINPFGNDDDDFDYKFILSRNLNVGMDIVTGLEAKQPTLIITKPSSKPKKLFEGTKPIDVIGSVANINVRRHSSGTPLIMVKRSEANILKPSQVRRFRSNSIAVPLRGTPVSTNILSGPYGNPETDLEAAVENHHRNRRSSGISKQLVPPKVFVTQHSCPSQFAEENISRWLATVKEADESSSGDNSDTDENKSVSDIMPSEASERLSIRRNSCSSQQSSRSCGSLRSGPSTSMMQSSIAKAENRCGIPGTLSADVVNGKRRSSFRDDVIPEEEEHDILEEDSSKTEDPAILVIPKNEKQE</sequence>
<evidence type="ECO:0000313" key="8">
    <source>
        <dbReference type="EMBL" id="VDD88545.1"/>
    </source>
</evidence>
<keyword evidence="6" id="KW-0869">Chloride channel</keyword>
<evidence type="ECO:0000313" key="9">
    <source>
        <dbReference type="Proteomes" id="UP000274131"/>
    </source>
</evidence>
<organism evidence="10">
    <name type="scientific">Enterobius vermicularis</name>
    <name type="common">Human pinworm</name>
    <dbReference type="NCBI Taxonomy" id="51028"/>
    <lineage>
        <taxon>Eukaryota</taxon>
        <taxon>Metazoa</taxon>
        <taxon>Ecdysozoa</taxon>
        <taxon>Nematoda</taxon>
        <taxon>Chromadorea</taxon>
        <taxon>Rhabditida</taxon>
        <taxon>Spirurina</taxon>
        <taxon>Oxyuridomorpha</taxon>
        <taxon>Oxyuroidea</taxon>
        <taxon>Oxyuridae</taxon>
        <taxon>Enterobius</taxon>
    </lineage>
</organism>
<dbReference type="OrthoDB" id="201595at2759"/>
<feature type="transmembrane region" description="Helical" evidence="6">
    <location>
        <begin position="93"/>
        <end position="116"/>
    </location>
</feature>
<feature type="region of interest" description="Disordered" evidence="7">
    <location>
        <begin position="466"/>
        <end position="590"/>
    </location>
</feature>
<proteinExistence type="inferred from homology"/>